<feature type="region of interest" description="Disordered" evidence="1">
    <location>
        <begin position="38"/>
        <end position="79"/>
    </location>
</feature>
<comment type="caution">
    <text evidence="3">The sequence shown here is derived from an EMBL/GenBank/DDBJ whole genome shotgun (WGS) entry which is preliminary data.</text>
</comment>
<keyword evidence="2" id="KW-0732">Signal</keyword>
<evidence type="ECO:0000313" key="3">
    <source>
        <dbReference type="EMBL" id="NRF65822.1"/>
    </source>
</evidence>
<evidence type="ECO:0000256" key="1">
    <source>
        <dbReference type="SAM" id="MobiDB-lite"/>
    </source>
</evidence>
<sequence length="142" mass="14972">MKPQRWLRPCRHLPALLLSLTALSLSAQTSQTVIVRPAASAPAPAPASKPQPRLLTLDEKRASATAPGTLQPERPALPQVAVPLERTAGAKVRTVVRTPRREAAALASSGRVSEGAALCGAQKNPAVREDCRDDLHARRAGG</sequence>
<protein>
    <submittedName>
        <fullName evidence="3">Uncharacterized protein</fullName>
    </submittedName>
</protein>
<feature type="signal peptide" evidence="2">
    <location>
        <begin position="1"/>
        <end position="27"/>
    </location>
</feature>
<name>A0ABX2ED40_9BURK</name>
<proteinExistence type="predicted"/>
<accession>A0ABX2ED40</accession>
<evidence type="ECO:0000256" key="2">
    <source>
        <dbReference type="SAM" id="SignalP"/>
    </source>
</evidence>
<feature type="chain" id="PRO_5046168410" evidence="2">
    <location>
        <begin position="28"/>
        <end position="142"/>
    </location>
</feature>
<dbReference type="RefSeq" id="WP_173120205.1">
    <property type="nucleotide sequence ID" value="NZ_JABRWJ010000001.1"/>
</dbReference>
<gene>
    <name evidence="3" type="ORF">HLB44_02360</name>
</gene>
<dbReference type="Proteomes" id="UP000737171">
    <property type="component" value="Unassembled WGS sequence"/>
</dbReference>
<reference evidence="3 4" key="1">
    <citation type="submission" date="2020-05" db="EMBL/GenBank/DDBJ databases">
        <title>Aquincola sp. isolate from soil.</title>
        <authorList>
            <person name="Han J."/>
            <person name="Kim D.-U."/>
        </authorList>
    </citation>
    <scope>NUCLEOTIDE SEQUENCE [LARGE SCALE GENOMIC DNA]</scope>
    <source>
        <strain evidence="3 4">S2</strain>
    </source>
</reference>
<dbReference type="EMBL" id="JABRWJ010000001">
    <property type="protein sequence ID" value="NRF65822.1"/>
    <property type="molecule type" value="Genomic_DNA"/>
</dbReference>
<organism evidence="3 4">
    <name type="scientific">Pseudaquabacterium terrae</name>
    <dbReference type="NCBI Taxonomy" id="2732868"/>
    <lineage>
        <taxon>Bacteria</taxon>
        <taxon>Pseudomonadati</taxon>
        <taxon>Pseudomonadota</taxon>
        <taxon>Betaproteobacteria</taxon>
        <taxon>Burkholderiales</taxon>
        <taxon>Sphaerotilaceae</taxon>
        <taxon>Pseudaquabacterium</taxon>
    </lineage>
</organism>
<keyword evidence="4" id="KW-1185">Reference proteome</keyword>
<evidence type="ECO:0000313" key="4">
    <source>
        <dbReference type="Proteomes" id="UP000737171"/>
    </source>
</evidence>